<feature type="signal peptide" evidence="2">
    <location>
        <begin position="1"/>
        <end position="26"/>
    </location>
</feature>
<feature type="region of interest" description="Disordered" evidence="1">
    <location>
        <begin position="33"/>
        <end position="122"/>
    </location>
</feature>
<organism evidence="3 4">
    <name type="scientific">Luedemannella flava</name>
    <dbReference type="NCBI Taxonomy" id="349316"/>
    <lineage>
        <taxon>Bacteria</taxon>
        <taxon>Bacillati</taxon>
        <taxon>Actinomycetota</taxon>
        <taxon>Actinomycetes</taxon>
        <taxon>Micromonosporales</taxon>
        <taxon>Micromonosporaceae</taxon>
        <taxon>Luedemannella</taxon>
    </lineage>
</organism>
<keyword evidence="2" id="KW-0732">Signal</keyword>
<reference evidence="4" key="1">
    <citation type="journal article" date="2019" name="Int. J. Syst. Evol. Microbiol.">
        <title>The Global Catalogue of Microorganisms (GCM) 10K type strain sequencing project: providing services to taxonomists for standard genome sequencing and annotation.</title>
        <authorList>
            <consortium name="The Broad Institute Genomics Platform"/>
            <consortium name="The Broad Institute Genome Sequencing Center for Infectious Disease"/>
            <person name="Wu L."/>
            <person name="Ma J."/>
        </authorList>
    </citation>
    <scope>NUCLEOTIDE SEQUENCE [LARGE SCALE GENOMIC DNA]</scope>
    <source>
        <strain evidence="4">JCM 13250</strain>
    </source>
</reference>
<dbReference type="EMBL" id="BAAALT010000083">
    <property type="protein sequence ID" value="GAA1806282.1"/>
    <property type="molecule type" value="Genomic_DNA"/>
</dbReference>
<feature type="compositionally biased region" description="Low complexity" evidence="1">
    <location>
        <begin position="45"/>
        <end position="58"/>
    </location>
</feature>
<proteinExistence type="predicted"/>
<evidence type="ECO:0000256" key="1">
    <source>
        <dbReference type="SAM" id="MobiDB-lite"/>
    </source>
</evidence>
<sequence>MAMVTTVLRRVAVACALAMAVWVVHGPILSTTTAHDHSVQPHGWAAAPASTDPGAAADCLGDPGRQGDHGHTKVSVPLDLADSGAAAAPVGTVPVSGGEPGLVDGPDDARGEPAEPPGRPPINVLICVSRT</sequence>
<feature type="compositionally biased region" description="Low complexity" evidence="1">
    <location>
        <begin position="83"/>
        <end position="97"/>
    </location>
</feature>
<name>A0ABN2M4I8_9ACTN</name>
<gene>
    <name evidence="3" type="ORF">GCM10009682_30250</name>
</gene>
<dbReference type="RefSeq" id="WP_344131366.1">
    <property type="nucleotide sequence ID" value="NZ_BAAALT010000083.1"/>
</dbReference>
<feature type="chain" id="PRO_5047395102" description="Secreted protein" evidence="2">
    <location>
        <begin position="27"/>
        <end position="131"/>
    </location>
</feature>
<evidence type="ECO:0000313" key="4">
    <source>
        <dbReference type="Proteomes" id="UP001500218"/>
    </source>
</evidence>
<dbReference type="Proteomes" id="UP001500218">
    <property type="component" value="Unassembled WGS sequence"/>
</dbReference>
<evidence type="ECO:0008006" key="5">
    <source>
        <dbReference type="Google" id="ProtNLM"/>
    </source>
</evidence>
<accession>A0ABN2M4I8</accession>
<comment type="caution">
    <text evidence="3">The sequence shown here is derived from an EMBL/GenBank/DDBJ whole genome shotgun (WGS) entry which is preliminary data.</text>
</comment>
<evidence type="ECO:0000313" key="3">
    <source>
        <dbReference type="EMBL" id="GAA1806282.1"/>
    </source>
</evidence>
<protein>
    <recommendedName>
        <fullName evidence="5">Secreted protein</fullName>
    </recommendedName>
</protein>
<keyword evidence="4" id="KW-1185">Reference proteome</keyword>
<evidence type="ECO:0000256" key="2">
    <source>
        <dbReference type="SAM" id="SignalP"/>
    </source>
</evidence>